<feature type="region of interest" description="Disordered" evidence="1">
    <location>
        <begin position="135"/>
        <end position="179"/>
    </location>
</feature>
<evidence type="ECO:0000313" key="4">
    <source>
        <dbReference type="Proteomes" id="UP000185783"/>
    </source>
</evidence>
<reference evidence="3 4" key="1">
    <citation type="submission" date="2016-03" db="EMBL/GenBank/DDBJ databases">
        <title>Genome sequence of Nesiotobacter sp. nov., a moderately halophilic alphaproteobacterium isolated from the Yellow Sea, China.</title>
        <authorList>
            <person name="Zhang G."/>
            <person name="Zhang R."/>
        </authorList>
    </citation>
    <scope>NUCLEOTIDE SEQUENCE [LARGE SCALE GENOMIC DNA]</scope>
    <source>
        <strain evidence="3 4">WB1-6</strain>
    </source>
</reference>
<feature type="domain" description="Phasin" evidence="2">
    <location>
        <begin position="39"/>
        <end position="122"/>
    </location>
</feature>
<feature type="compositionally biased region" description="Polar residues" evidence="1">
    <location>
        <begin position="162"/>
        <end position="179"/>
    </location>
</feature>
<keyword evidence="4" id="KW-1185">Reference proteome</keyword>
<gene>
    <name evidence="3" type="ORF">A3843_05750</name>
</gene>
<dbReference type="InterPro" id="IPR018968">
    <property type="entry name" value="Phasin"/>
</dbReference>
<feature type="compositionally biased region" description="Low complexity" evidence="1">
    <location>
        <begin position="135"/>
        <end position="160"/>
    </location>
</feature>
<comment type="caution">
    <text evidence="3">The sequence shown here is derived from an EMBL/GenBank/DDBJ whole genome shotgun (WGS) entry which is preliminary data.</text>
</comment>
<protein>
    <recommendedName>
        <fullName evidence="2">Phasin domain-containing protein</fullName>
    </recommendedName>
</protein>
<dbReference type="AlphaFoldDB" id="A0A1U7JJ82"/>
<evidence type="ECO:0000313" key="3">
    <source>
        <dbReference type="EMBL" id="OKL44806.1"/>
    </source>
</evidence>
<dbReference type="EMBL" id="LVVZ01000010">
    <property type="protein sequence ID" value="OKL44806.1"/>
    <property type="molecule type" value="Genomic_DNA"/>
</dbReference>
<dbReference type="Proteomes" id="UP000185783">
    <property type="component" value="Unassembled WGS sequence"/>
</dbReference>
<dbReference type="OrthoDB" id="7851029at2"/>
<accession>A0A1U7JJ82</accession>
<sequence>MFNFDNQFKDAMEMWNSTLTGAPWRTWAEGLEKSTVGPLETLMQTQSAMMKASQQMADKEMDFIRHRMDERFAYMRNLWNCPNGAEVAHICTEFWQSAFEDYRDHNAEQVHILTKTMSENTAQASDALTDSLAGLKAAEEALAPPKPSSTGTKSGTTRRAANSRSKTQSTAKEASSSSN</sequence>
<evidence type="ECO:0000259" key="2">
    <source>
        <dbReference type="Pfam" id="PF09361"/>
    </source>
</evidence>
<dbReference type="Pfam" id="PF09361">
    <property type="entry name" value="Phasin_2"/>
    <property type="match status" value="1"/>
</dbReference>
<organism evidence="3 4">
    <name type="scientific">Pseudovibrio exalbescens</name>
    <dbReference type="NCBI Taxonomy" id="197461"/>
    <lineage>
        <taxon>Bacteria</taxon>
        <taxon>Pseudomonadati</taxon>
        <taxon>Pseudomonadota</taxon>
        <taxon>Alphaproteobacteria</taxon>
        <taxon>Hyphomicrobiales</taxon>
        <taxon>Stappiaceae</taxon>
        <taxon>Pseudovibrio</taxon>
    </lineage>
</organism>
<name>A0A1U7JJ82_9HYPH</name>
<proteinExistence type="predicted"/>
<dbReference type="RefSeq" id="WP_028481317.1">
    <property type="nucleotide sequence ID" value="NZ_LVVZ01000010.1"/>
</dbReference>
<evidence type="ECO:0000256" key="1">
    <source>
        <dbReference type="SAM" id="MobiDB-lite"/>
    </source>
</evidence>